<dbReference type="PROSITE" id="PS50932">
    <property type="entry name" value="HTH_LACI_2"/>
    <property type="match status" value="1"/>
</dbReference>
<dbReference type="CDD" id="cd06267">
    <property type="entry name" value="PBP1_LacI_sugar_binding-like"/>
    <property type="match status" value="1"/>
</dbReference>
<evidence type="ECO:0000313" key="6">
    <source>
        <dbReference type="EMBL" id="GLJ61179.1"/>
    </source>
</evidence>
<keyword evidence="7" id="KW-1185">Reference proteome</keyword>
<dbReference type="RefSeq" id="WP_271172893.1">
    <property type="nucleotide sequence ID" value="NZ_BSEJ01000005.1"/>
</dbReference>
<comment type="caution">
    <text evidence="6">The sequence shown here is derived from an EMBL/GenBank/DDBJ whole genome shotgun (WGS) entry which is preliminary data.</text>
</comment>
<feature type="region of interest" description="Disordered" evidence="4">
    <location>
        <begin position="28"/>
        <end position="47"/>
    </location>
</feature>
<reference evidence="6" key="2">
    <citation type="submission" date="2023-01" db="EMBL/GenBank/DDBJ databases">
        <authorList>
            <person name="Sun Q."/>
            <person name="Evtushenko L."/>
        </authorList>
    </citation>
    <scope>NUCLEOTIDE SEQUENCE</scope>
    <source>
        <strain evidence="6">VKM Ac-1020</strain>
    </source>
</reference>
<evidence type="ECO:0000259" key="5">
    <source>
        <dbReference type="PROSITE" id="PS50932"/>
    </source>
</evidence>
<dbReference type="SUPFAM" id="SSF53822">
    <property type="entry name" value="Periplasmic binding protein-like I"/>
    <property type="match status" value="1"/>
</dbReference>
<gene>
    <name evidence="6" type="primary">lacI_4</name>
    <name evidence="6" type="ORF">GCM10017576_13080</name>
</gene>
<reference evidence="6" key="1">
    <citation type="journal article" date="2014" name="Int. J. Syst. Evol. Microbiol.">
        <title>Complete genome sequence of Corynebacterium casei LMG S-19264T (=DSM 44701T), isolated from a smear-ripened cheese.</title>
        <authorList>
            <consortium name="US DOE Joint Genome Institute (JGI-PGF)"/>
            <person name="Walter F."/>
            <person name="Albersmeier A."/>
            <person name="Kalinowski J."/>
            <person name="Ruckert C."/>
        </authorList>
    </citation>
    <scope>NUCLEOTIDE SEQUENCE</scope>
    <source>
        <strain evidence="6">VKM Ac-1020</strain>
    </source>
</reference>
<dbReference type="PRINTS" id="PR00036">
    <property type="entry name" value="HTHLACI"/>
</dbReference>
<keyword evidence="1" id="KW-0805">Transcription regulation</keyword>
<dbReference type="Gene3D" id="3.40.50.2300">
    <property type="match status" value="2"/>
</dbReference>
<dbReference type="SMART" id="SM00354">
    <property type="entry name" value="HTH_LACI"/>
    <property type="match status" value="1"/>
</dbReference>
<dbReference type="Proteomes" id="UP001142462">
    <property type="component" value="Unassembled WGS sequence"/>
</dbReference>
<keyword evidence="2" id="KW-0238">DNA-binding</keyword>
<dbReference type="GO" id="GO:0003700">
    <property type="term" value="F:DNA-binding transcription factor activity"/>
    <property type="evidence" value="ECO:0007669"/>
    <property type="project" value="TreeGrafter"/>
</dbReference>
<feature type="domain" description="HTH lacI-type" evidence="5">
    <location>
        <begin position="8"/>
        <end position="66"/>
    </location>
</feature>
<evidence type="ECO:0000313" key="7">
    <source>
        <dbReference type="Proteomes" id="UP001142462"/>
    </source>
</evidence>
<dbReference type="Pfam" id="PF00356">
    <property type="entry name" value="LacI"/>
    <property type="match status" value="1"/>
</dbReference>
<dbReference type="Gene3D" id="1.10.260.40">
    <property type="entry name" value="lambda repressor-like DNA-binding domains"/>
    <property type="match status" value="1"/>
</dbReference>
<dbReference type="Pfam" id="PF13377">
    <property type="entry name" value="Peripla_BP_3"/>
    <property type="match status" value="1"/>
</dbReference>
<name>A0A9W6LVW7_9MICO</name>
<dbReference type="PANTHER" id="PTHR30146">
    <property type="entry name" value="LACI-RELATED TRANSCRIPTIONAL REPRESSOR"/>
    <property type="match status" value="1"/>
</dbReference>
<evidence type="ECO:0000256" key="1">
    <source>
        <dbReference type="ARBA" id="ARBA00023015"/>
    </source>
</evidence>
<dbReference type="SUPFAM" id="SSF47413">
    <property type="entry name" value="lambda repressor-like DNA-binding domains"/>
    <property type="match status" value="1"/>
</dbReference>
<dbReference type="EMBL" id="BSEJ01000005">
    <property type="protein sequence ID" value="GLJ61179.1"/>
    <property type="molecule type" value="Genomic_DNA"/>
</dbReference>
<evidence type="ECO:0000256" key="2">
    <source>
        <dbReference type="ARBA" id="ARBA00023125"/>
    </source>
</evidence>
<sequence length="347" mass="36225">MPNADRPPTLTDVARLAGVSVPTASRVLNGGVRGKQSGSPEMRQRVQDAARALGYSVSPAAQAIKGGRARTIALVVSDIDDFGSATMISGVMHAAEKRGVSVAVRTTRDDPLREIALLEELRGERHRAIVIGTSRTTDARREAALAAQLGTLDAHGTRVVVIGHSALPFPSVTVDNREAAAALAEGLALAGHRRFAVVSGPDFEITSQDRVAGFLEGLDRHGISVLSGDVVHRSFSRDGGYAAVDDLATPVAELDAIAAMSDAMAVGVIARLREQGVEAPGDVEVSGFDHVPMLGDVLPNFSTVEVPLEAFGEAALSLALDDGDPQPDQRIALRATPIVHGAAVARR</sequence>
<evidence type="ECO:0000256" key="4">
    <source>
        <dbReference type="SAM" id="MobiDB-lite"/>
    </source>
</evidence>
<dbReference type="InterPro" id="IPR010982">
    <property type="entry name" value="Lambda_DNA-bd_dom_sf"/>
</dbReference>
<dbReference type="PROSITE" id="PS00356">
    <property type="entry name" value="HTH_LACI_1"/>
    <property type="match status" value="1"/>
</dbReference>
<dbReference type="InterPro" id="IPR046335">
    <property type="entry name" value="LacI/GalR-like_sensor"/>
</dbReference>
<organism evidence="6 7">
    <name type="scientific">Microbacterium barkeri</name>
    <dbReference type="NCBI Taxonomy" id="33917"/>
    <lineage>
        <taxon>Bacteria</taxon>
        <taxon>Bacillati</taxon>
        <taxon>Actinomycetota</taxon>
        <taxon>Actinomycetes</taxon>
        <taxon>Micrococcales</taxon>
        <taxon>Microbacteriaceae</taxon>
        <taxon>Microbacterium</taxon>
    </lineage>
</organism>
<dbReference type="PANTHER" id="PTHR30146:SF153">
    <property type="entry name" value="LACTOSE OPERON REPRESSOR"/>
    <property type="match status" value="1"/>
</dbReference>
<dbReference type="CDD" id="cd01392">
    <property type="entry name" value="HTH_LacI"/>
    <property type="match status" value="1"/>
</dbReference>
<dbReference type="GO" id="GO:0000976">
    <property type="term" value="F:transcription cis-regulatory region binding"/>
    <property type="evidence" value="ECO:0007669"/>
    <property type="project" value="TreeGrafter"/>
</dbReference>
<dbReference type="AlphaFoldDB" id="A0A9W6LVW7"/>
<proteinExistence type="predicted"/>
<protein>
    <submittedName>
        <fullName evidence="6">LacI family transcriptional regulator</fullName>
    </submittedName>
</protein>
<evidence type="ECO:0000256" key="3">
    <source>
        <dbReference type="ARBA" id="ARBA00023163"/>
    </source>
</evidence>
<accession>A0A9W6LVW7</accession>
<dbReference type="InterPro" id="IPR028082">
    <property type="entry name" value="Peripla_BP_I"/>
</dbReference>
<keyword evidence="3" id="KW-0804">Transcription</keyword>
<dbReference type="InterPro" id="IPR000843">
    <property type="entry name" value="HTH_LacI"/>
</dbReference>